<feature type="region of interest" description="Disordered" evidence="1">
    <location>
        <begin position="1"/>
        <end position="99"/>
    </location>
</feature>
<reference evidence="2" key="1">
    <citation type="journal article" date="2015" name="Nature">
        <title>Complex archaea that bridge the gap between prokaryotes and eukaryotes.</title>
        <authorList>
            <person name="Spang A."/>
            <person name="Saw J.H."/>
            <person name="Jorgensen S.L."/>
            <person name="Zaremba-Niedzwiedzka K."/>
            <person name="Martijn J."/>
            <person name="Lind A.E."/>
            <person name="van Eijk R."/>
            <person name="Schleper C."/>
            <person name="Guy L."/>
            <person name="Ettema T.J."/>
        </authorList>
    </citation>
    <scope>NUCLEOTIDE SEQUENCE</scope>
</reference>
<feature type="region of interest" description="Disordered" evidence="1">
    <location>
        <begin position="129"/>
        <end position="165"/>
    </location>
</feature>
<dbReference type="AlphaFoldDB" id="A0A0F9NJ78"/>
<name>A0A0F9NJ78_9ZZZZ</name>
<sequence length="304" mass="33262">MSEEVTPASVAESPSEADAGGIEEKGYFADPGILDEGGVSPGEATPSPEQPDEAPPKAEQVESPEQQVVEPDQQQIPAKDDASRFEYHQRRGDLAENELRDVKGSQTFAIAQYIQKNPEMLDVVEDGMRGGVSARQPTPERPVRPVKPADYDVSEAHDPETPSGRWRAAHDQYLEDKDVYTDAREVRAEETALNNAERDKLADLQSGLVRDGGLSEVEASEAMPMLFSKDSMKPVMLAKLYRMMKAPSQDAILNKEKAEALLAKKNGLKSPPPLSQAKGETPKPTTEEDDYHASMRAHAGQIDL</sequence>
<feature type="compositionally biased region" description="Low complexity" evidence="1">
    <location>
        <begin position="61"/>
        <end position="77"/>
    </location>
</feature>
<protein>
    <submittedName>
        <fullName evidence="2">Uncharacterized protein</fullName>
    </submittedName>
</protein>
<proteinExistence type="predicted"/>
<gene>
    <name evidence="2" type="ORF">LCGC14_0960980</name>
</gene>
<accession>A0A0F9NJ78</accession>
<organism evidence="2">
    <name type="scientific">marine sediment metagenome</name>
    <dbReference type="NCBI Taxonomy" id="412755"/>
    <lineage>
        <taxon>unclassified sequences</taxon>
        <taxon>metagenomes</taxon>
        <taxon>ecological metagenomes</taxon>
    </lineage>
</organism>
<feature type="region of interest" description="Disordered" evidence="1">
    <location>
        <begin position="263"/>
        <end position="304"/>
    </location>
</feature>
<feature type="compositionally biased region" description="Basic and acidic residues" evidence="1">
    <location>
        <begin position="78"/>
        <end position="99"/>
    </location>
</feature>
<evidence type="ECO:0000256" key="1">
    <source>
        <dbReference type="SAM" id="MobiDB-lite"/>
    </source>
</evidence>
<dbReference type="EMBL" id="LAZR01003475">
    <property type="protein sequence ID" value="KKN17919.1"/>
    <property type="molecule type" value="Genomic_DNA"/>
</dbReference>
<feature type="compositionally biased region" description="Basic and acidic residues" evidence="1">
    <location>
        <begin position="141"/>
        <end position="160"/>
    </location>
</feature>
<comment type="caution">
    <text evidence="2">The sequence shown here is derived from an EMBL/GenBank/DDBJ whole genome shotgun (WGS) entry which is preliminary data.</text>
</comment>
<evidence type="ECO:0000313" key="2">
    <source>
        <dbReference type="EMBL" id="KKN17919.1"/>
    </source>
</evidence>